<evidence type="ECO:0000256" key="1">
    <source>
        <dbReference type="ARBA" id="ARBA00004191"/>
    </source>
</evidence>
<dbReference type="AlphaFoldDB" id="A0AAV3Q517"/>
<feature type="domain" description="DUF642" evidence="7">
    <location>
        <begin position="32"/>
        <end position="187"/>
    </location>
</feature>
<keyword evidence="3" id="KW-0964">Secreted</keyword>
<dbReference type="EMBL" id="BAABME010003171">
    <property type="protein sequence ID" value="GAA0157730.1"/>
    <property type="molecule type" value="Genomic_DNA"/>
</dbReference>
<feature type="signal peptide" evidence="6">
    <location>
        <begin position="1"/>
        <end position="21"/>
    </location>
</feature>
<dbReference type="InterPro" id="IPR052437">
    <property type="entry name" value="Pectin_Meth_Modulator"/>
</dbReference>
<gene>
    <name evidence="8" type="ORF">LIER_14933</name>
</gene>
<comment type="caution">
    <text evidence="8">The sequence shown here is derived from an EMBL/GenBank/DDBJ whole genome shotgun (WGS) entry which is preliminary data.</text>
</comment>
<dbReference type="FunFam" id="2.60.120.260:FF:000031">
    <property type="entry name" value="DUF642 family protein"/>
    <property type="match status" value="1"/>
</dbReference>
<keyword evidence="9" id="KW-1185">Reference proteome</keyword>
<accession>A0AAV3Q517</accession>
<dbReference type="PANTHER" id="PTHR31265:SF22">
    <property type="entry name" value="DUF642 DOMAIN-CONTAINING PROTEIN"/>
    <property type="match status" value="1"/>
</dbReference>
<proteinExistence type="predicted"/>
<dbReference type="Proteomes" id="UP001454036">
    <property type="component" value="Unassembled WGS sequence"/>
</dbReference>
<feature type="domain" description="DUF642" evidence="7">
    <location>
        <begin position="199"/>
        <end position="365"/>
    </location>
</feature>
<evidence type="ECO:0000313" key="8">
    <source>
        <dbReference type="EMBL" id="GAA0157730.1"/>
    </source>
</evidence>
<organism evidence="8 9">
    <name type="scientific">Lithospermum erythrorhizon</name>
    <name type="common">Purple gromwell</name>
    <name type="synonym">Lithospermum officinale var. erythrorhizon</name>
    <dbReference type="NCBI Taxonomy" id="34254"/>
    <lineage>
        <taxon>Eukaryota</taxon>
        <taxon>Viridiplantae</taxon>
        <taxon>Streptophyta</taxon>
        <taxon>Embryophyta</taxon>
        <taxon>Tracheophyta</taxon>
        <taxon>Spermatophyta</taxon>
        <taxon>Magnoliopsida</taxon>
        <taxon>eudicotyledons</taxon>
        <taxon>Gunneridae</taxon>
        <taxon>Pentapetalae</taxon>
        <taxon>asterids</taxon>
        <taxon>lamiids</taxon>
        <taxon>Boraginales</taxon>
        <taxon>Boraginaceae</taxon>
        <taxon>Boraginoideae</taxon>
        <taxon>Lithospermeae</taxon>
        <taxon>Lithospermum</taxon>
    </lineage>
</organism>
<keyword evidence="2" id="KW-0134">Cell wall</keyword>
<dbReference type="Gene3D" id="2.60.120.260">
    <property type="entry name" value="Galactose-binding domain-like"/>
    <property type="match status" value="1"/>
</dbReference>
<evidence type="ECO:0000259" key="7">
    <source>
        <dbReference type="Pfam" id="PF04862"/>
    </source>
</evidence>
<evidence type="ECO:0000256" key="3">
    <source>
        <dbReference type="ARBA" id="ARBA00022525"/>
    </source>
</evidence>
<dbReference type="InterPro" id="IPR006946">
    <property type="entry name" value="DGR2-like_dom"/>
</dbReference>
<evidence type="ECO:0000256" key="2">
    <source>
        <dbReference type="ARBA" id="ARBA00022512"/>
    </source>
</evidence>
<keyword evidence="4 6" id="KW-0732">Signal</keyword>
<reference evidence="8 9" key="1">
    <citation type="submission" date="2024-01" db="EMBL/GenBank/DDBJ databases">
        <title>The complete chloroplast genome sequence of Lithospermum erythrorhizon: insights into the phylogenetic relationship among Boraginaceae species and the maternal lineages of purple gromwells.</title>
        <authorList>
            <person name="Okada T."/>
            <person name="Watanabe K."/>
        </authorList>
    </citation>
    <scope>NUCLEOTIDE SEQUENCE [LARGE SCALE GENOMIC DNA]</scope>
</reference>
<protein>
    <recommendedName>
        <fullName evidence="7">DUF642 domain-containing protein</fullName>
    </recommendedName>
</protein>
<evidence type="ECO:0000256" key="4">
    <source>
        <dbReference type="ARBA" id="ARBA00022729"/>
    </source>
</evidence>
<sequence>MTSSFYLVCFVLFSILHQSFAAPAPEQFLDQLLDNGNFELAPKPSNLKKRTIIGKYSLPKWEISGIVEYVSGGPQPGGFYFPIPRGTHAVRLGNEASISQIVKVKKGKLHSISFGATRTCAQDEVLTLSVPGFSSDLPIQTLYSADGGDTYAWAFIAKSDVVKVTFHNPGTQEDPTCGPILDAIAIKEILHPKYPKGNLVKNGDFEMGPHTFKNFSTGVLVLPKGKDPHSPIPGWIVEHAKPVKFIDSKHFRVPSGNYAVELIGGRETAISQIIRTIPNQFYNLTFTVGDARNSCHGTMSVEAFAGGDVLKVSYTSGGKGWSKTSSLRFKALLGRTRVTFYSPYYHTRLYDYGHFCGPVIDDVKVYHVRK</sequence>
<dbReference type="Pfam" id="PF04862">
    <property type="entry name" value="DUF642"/>
    <property type="match status" value="2"/>
</dbReference>
<feature type="chain" id="PRO_5044011002" description="DUF642 domain-containing protein" evidence="6">
    <location>
        <begin position="22"/>
        <end position="370"/>
    </location>
</feature>
<keyword evidence="5" id="KW-0325">Glycoprotein</keyword>
<evidence type="ECO:0000256" key="6">
    <source>
        <dbReference type="SAM" id="SignalP"/>
    </source>
</evidence>
<evidence type="ECO:0000313" key="9">
    <source>
        <dbReference type="Proteomes" id="UP001454036"/>
    </source>
</evidence>
<dbReference type="PANTHER" id="PTHR31265">
    <property type="entry name" value="OS02G0527500 PROTEIN-RELATED"/>
    <property type="match status" value="1"/>
</dbReference>
<name>A0AAV3Q517_LITER</name>
<comment type="subcellular location">
    <subcellularLocation>
        <location evidence="1">Secreted</location>
        <location evidence="1">Cell wall</location>
    </subcellularLocation>
</comment>
<evidence type="ECO:0000256" key="5">
    <source>
        <dbReference type="ARBA" id="ARBA00023180"/>
    </source>
</evidence>